<dbReference type="PROSITE" id="PS51257">
    <property type="entry name" value="PROKAR_LIPOPROTEIN"/>
    <property type="match status" value="1"/>
</dbReference>
<dbReference type="InterPro" id="IPR018389">
    <property type="entry name" value="DctP_fam"/>
</dbReference>
<keyword evidence="1 2" id="KW-0732">Signal</keyword>
<dbReference type="RefSeq" id="WP_092566009.1">
    <property type="nucleotide sequence ID" value="NZ_FNQV01000018.1"/>
</dbReference>
<dbReference type="PANTHER" id="PTHR33376:SF15">
    <property type="entry name" value="BLL6794 PROTEIN"/>
    <property type="match status" value="1"/>
</dbReference>
<evidence type="ECO:0000256" key="1">
    <source>
        <dbReference type="ARBA" id="ARBA00022729"/>
    </source>
</evidence>
<name>A0A1H4DMV6_9ACTO</name>
<dbReference type="Gene3D" id="3.40.190.170">
    <property type="entry name" value="Bacterial extracellular solute-binding protein, family 7"/>
    <property type="match status" value="1"/>
</dbReference>
<keyword evidence="4" id="KW-1185">Reference proteome</keyword>
<dbReference type="GO" id="GO:0055085">
    <property type="term" value="P:transmembrane transport"/>
    <property type="evidence" value="ECO:0007669"/>
    <property type="project" value="InterPro"/>
</dbReference>
<dbReference type="PANTHER" id="PTHR33376">
    <property type="match status" value="1"/>
</dbReference>
<gene>
    <name evidence="3" type="ORF">SAMN02910418_02299</name>
</gene>
<evidence type="ECO:0000313" key="4">
    <source>
        <dbReference type="Proteomes" id="UP000199288"/>
    </source>
</evidence>
<evidence type="ECO:0000313" key="3">
    <source>
        <dbReference type="EMBL" id="SEA74074.1"/>
    </source>
</evidence>
<evidence type="ECO:0000256" key="2">
    <source>
        <dbReference type="SAM" id="SignalP"/>
    </source>
</evidence>
<accession>A0A1H4DMV6</accession>
<dbReference type="Proteomes" id="UP000199288">
    <property type="component" value="Unassembled WGS sequence"/>
</dbReference>
<dbReference type="NCBIfam" id="NF037995">
    <property type="entry name" value="TRAP_S1"/>
    <property type="match status" value="1"/>
</dbReference>
<dbReference type="Pfam" id="PF03480">
    <property type="entry name" value="DctP"/>
    <property type="match status" value="1"/>
</dbReference>
<sequence>MKKTKVGLFAALAGSALVLSACGGGGIVSDGGGQGGGATSDSTATGDASGESVELNMVTMVQPHTPNAPVQNWFLDQIEERSNGRIKVNRTEPDSICKPAEVAECVRDGRADIGTSISDYTPQLFPTMSVATIPFMADNSQAFMEAIYKANTENEDAKAAWDDSGIKLIAAWHPGLTIIGTNGKVSSIEDIKGKRFRVTGAYLQQAFEKVGANVVALPANETYEGVERGLADAVSWTMDGPVDYKLMEQLKDWALPGAGVYTTFAIWLNSEKFEAMPDDLKKVVEDVQADLIAGEGMKAFNEATEAQCDAMLEYSGVESFTAWDESATAEWKDQVLDNLLAAWQQQAASDGLANPEKFLADYRAAYDEAAAKPDIVEDPVKKCIERFANR</sequence>
<feature type="chain" id="PRO_5011479318" evidence="2">
    <location>
        <begin position="22"/>
        <end position="390"/>
    </location>
</feature>
<dbReference type="OrthoDB" id="9815946at2"/>
<dbReference type="InterPro" id="IPR038404">
    <property type="entry name" value="TRAP_DctP_sf"/>
</dbReference>
<proteinExistence type="predicted"/>
<organism evidence="3 4">
    <name type="scientific">Bowdeniella nasicola</name>
    <dbReference type="NCBI Taxonomy" id="208480"/>
    <lineage>
        <taxon>Bacteria</taxon>
        <taxon>Bacillati</taxon>
        <taxon>Actinomycetota</taxon>
        <taxon>Actinomycetes</taxon>
        <taxon>Actinomycetales</taxon>
        <taxon>Actinomycetaceae</taxon>
        <taxon>Bowdeniella</taxon>
    </lineage>
</organism>
<dbReference type="SUPFAM" id="SSF53850">
    <property type="entry name" value="Periplasmic binding protein-like II"/>
    <property type="match status" value="1"/>
</dbReference>
<dbReference type="EMBL" id="FNQV01000018">
    <property type="protein sequence ID" value="SEA74074.1"/>
    <property type="molecule type" value="Genomic_DNA"/>
</dbReference>
<reference evidence="4" key="1">
    <citation type="submission" date="2016-10" db="EMBL/GenBank/DDBJ databases">
        <authorList>
            <person name="Varghese N."/>
            <person name="Submissions S."/>
        </authorList>
    </citation>
    <scope>NUCLEOTIDE SEQUENCE [LARGE SCALE GENOMIC DNA]</scope>
    <source>
        <strain evidence="4">KPR-1</strain>
    </source>
</reference>
<dbReference type="AlphaFoldDB" id="A0A1H4DMV6"/>
<protein>
    <submittedName>
        <fullName evidence="3">TRAP-type C4-dicarboxylate transport system, substrate-binding protein</fullName>
    </submittedName>
</protein>
<feature type="signal peptide" evidence="2">
    <location>
        <begin position="1"/>
        <end position="21"/>
    </location>
</feature>